<feature type="transmembrane region" description="Helical" evidence="1">
    <location>
        <begin position="430"/>
        <end position="453"/>
    </location>
</feature>
<proteinExistence type="predicted"/>
<feature type="transmembrane region" description="Helical" evidence="1">
    <location>
        <begin position="465"/>
        <end position="486"/>
    </location>
</feature>
<feature type="transmembrane region" description="Helical" evidence="1">
    <location>
        <begin position="318"/>
        <end position="339"/>
    </location>
</feature>
<dbReference type="RefSeq" id="XP_044542906.1">
    <property type="nucleotide sequence ID" value="XM_044687519.1"/>
</dbReference>
<gene>
    <name evidence="2" type="ORF">C9374_011821</name>
</gene>
<keyword evidence="1" id="KW-0472">Membrane</keyword>
<evidence type="ECO:0000313" key="3">
    <source>
        <dbReference type="Proteomes" id="UP000816034"/>
    </source>
</evidence>
<reference evidence="2 3" key="1">
    <citation type="journal article" date="2018" name="BMC Genomics">
        <title>The genome of Naegleria lovaniensis, the basis for a comparative approach to unravel pathogenicity factors of the human pathogenic amoeba N. fowleri.</title>
        <authorList>
            <person name="Liechti N."/>
            <person name="Schurch N."/>
            <person name="Bruggmann R."/>
            <person name="Wittwer M."/>
        </authorList>
    </citation>
    <scope>NUCLEOTIDE SEQUENCE [LARGE SCALE GENOMIC DNA]</scope>
    <source>
        <strain evidence="2 3">ATCC 30569</strain>
    </source>
</reference>
<feature type="transmembrane region" description="Helical" evidence="1">
    <location>
        <begin position="226"/>
        <end position="247"/>
    </location>
</feature>
<evidence type="ECO:0000256" key="1">
    <source>
        <dbReference type="SAM" id="Phobius"/>
    </source>
</evidence>
<keyword evidence="1" id="KW-1133">Transmembrane helix</keyword>
<feature type="transmembrane region" description="Helical" evidence="1">
    <location>
        <begin position="385"/>
        <end position="410"/>
    </location>
</feature>
<comment type="caution">
    <text evidence="2">The sequence shown here is derived from an EMBL/GenBank/DDBJ whole genome shotgun (WGS) entry which is preliminary data.</text>
</comment>
<dbReference type="Proteomes" id="UP000816034">
    <property type="component" value="Unassembled WGS sequence"/>
</dbReference>
<evidence type="ECO:0000313" key="2">
    <source>
        <dbReference type="EMBL" id="KAG2373732.1"/>
    </source>
</evidence>
<accession>A0AA88KIB5</accession>
<keyword evidence="1" id="KW-0812">Transmembrane</keyword>
<feature type="transmembrane region" description="Helical" evidence="1">
    <location>
        <begin position="279"/>
        <end position="298"/>
    </location>
</feature>
<dbReference type="EMBL" id="PYSW02000051">
    <property type="protein sequence ID" value="KAG2373732.1"/>
    <property type="molecule type" value="Genomic_DNA"/>
</dbReference>
<name>A0AA88KIB5_NAELO</name>
<dbReference type="GeneID" id="68104275"/>
<protein>
    <submittedName>
        <fullName evidence="2">Uncharacterized protein</fullName>
    </submittedName>
</protein>
<organism evidence="2 3">
    <name type="scientific">Naegleria lovaniensis</name>
    <name type="common">Amoeba</name>
    <dbReference type="NCBI Taxonomy" id="51637"/>
    <lineage>
        <taxon>Eukaryota</taxon>
        <taxon>Discoba</taxon>
        <taxon>Heterolobosea</taxon>
        <taxon>Tetramitia</taxon>
        <taxon>Eutetramitia</taxon>
        <taxon>Vahlkampfiidae</taxon>
        <taxon>Naegleria</taxon>
    </lineage>
</organism>
<sequence length="520" mass="59112">MRVGTKLASMTYARYIGMDYYYDAFPQYLCELEPLTSSGWTCSHFLNDTWLSQTAVEFSQLSSHFHSIVFLNSIPNKNQNDNNSSPISTTDERMKRLVLSKGLSFLSLLSSQLNQTSSLNSKDLQQQQQFKQLAERIQLFNYCSHCNHSEFTKFMKWRSSKFSSLKTLFENGYCGGTMSQPHGIPFLSTDSSQQVSIACVCPNGVISNDCGFYSDFYYPLMIGPPLYVIELVVIVVLLILTILLNIIPNMKRISENYSKFIIHGNREWKRFLFGMAADFKLYTNLLLVVSLLSSASTISCRMANQIEAATILQSCTGVFLFVASLYVLFSWIDVIHIALKSRASSSPIIVLCCHLVGSFLILLLTIYVVMSIVSYSMNNIFGGFVYAFVALIVVLSIVFWILLLIVAGILMKMLSKTHKVRLLEYRFTKFVIYICICFLPMFVQIANIISIGINEAWRCRFYNALEYHLLTFVNNTLSMGFIYIVFSKETFFKTMIGKGCKKAIEKYLPSISSVKESPNK</sequence>
<dbReference type="AlphaFoldDB" id="A0AA88KIB5"/>
<keyword evidence="3" id="KW-1185">Reference proteome</keyword>
<feature type="transmembrane region" description="Helical" evidence="1">
    <location>
        <begin position="348"/>
        <end position="373"/>
    </location>
</feature>